<dbReference type="Proteomes" id="UP000292665">
    <property type="component" value="Unassembled WGS sequence"/>
</dbReference>
<gene>
    <name evidence="4" type="ORF">EAI93_11345</name>
    <name evidence="3" type="ORF">ERS852456_02152</name>
</gene>
<evidence type="ECO:0000256" key="2">
    <source>
        <dbReference type="SAM" id="Phobius"/>
    </source>
</evidence>
<name>A0A174E0Q5_9FIRM</name>
<evidence type="ECO:0000313" key="6">
    <source>
        <dbReference type="Proteomes" id="UP000292665"/>
    </source>
</evidence>
<protein>
    <submittedName>
        <fullName evidence="3">Secreted protein containing C-terminal beta-propeller domain distantly related to WD-40 repeats</fullName>
    </submittedName>
</protein>
<dbReference type="InterPro" id="IPR019198">
    <property type="entry name" value="Beta_propeller_containing"/>
</dbReference>
<dbReference type="EMBL" id="CYZO01000030">
    <property type="protein sequence ID" value="CUO29660.1"/>
    <property type="molecule type" value="Genomic_DNA"/>
</dbReference>
<evidence type="ECO:0000313" key="3">
    <source>
        <dbReference type="EMBL" id="CUO29660.1"/>
    </source>
</evidence>
<dbReference type="PIRSF" id="PIRSF006425">
    <property type="entry name" value="UCP006425_WD40"/>
    <property type="match status" value="1"/>
</dbReference>
<reference evidence="3 5" key="1">
    <citation type="submission" date="2015-09" db="EMBL/GenBank/DDBJ databases">
        <authorList>
            <consortium name="Pathogen Informatics"/>
        </authorList>
    </citation>
    <scope>NUCLEOTIDE SEQUENCE [LARGE SCALE GENOMIC DNA]</scope>
    <source>
        <strain evidence="3 5">2789STDY5834841</strain>
    </source>
</reference>
<accession>A0A174E0Q5</accession>
<keyword evidence="2" id="KW-0812">Transmembrane</keyword>
<reference evidence="4 6" key="2">
    <citation type="journal article" date="2019" name="Science, e1252229">
        <title>Invertible promoters mediate bacterial phase variation, antibiotic resistance, and host adaptation in the gut.</title>
        <authorList>
            <person name="Jiang X."/>
            <person name="Hall A.B."/>
            <person name="Arthur T.D."/>
            <person name="Plichta D.R."/>
            <person name="Covington C.T."/>
            <person name="Poyet M."/>
            <person name="Crothers J."/>
            <person name="Moses P.L."/>
            <person name="Tolonen A.C."/>
            <person name="Vlamakis H."/>
            <person name="Alm E.J."/>
            <person name="Xavier R.J."/>
        </authorList>
    </citation>
    <scope>NUCLEOTIDE SEQUENCE [LARGE SCALE GENOMIC DNA]</scope>
    <source>
        <strain evidence="6">aa_0143</strain>
        <strain evidence="4">Aa_0143</strain>
    </source>
</reference>
<sequence>MSENKKETKNQDMIEKEMKEKMKQTVEDEKIPGSLEPEAVEKMLETRKKKKSNNRRWKYASVAAAACVCLVVGAVGYTNMNAGKNERPGTVTEGRSEEDQGKIALAKNYDEIKKYLKENEKRAKGQNGFGRADAAYMTDGAMAESSVAESTKDMAGADYSDTNIRQEGVGEADTVKTDGKNLYILNDQTVEIVDVSQAEMKDLASIEIDENCFIREVFVSDGRLVILYTESKCEEGKKAEDGIYKDYTCAAVYDVTDPANPREAGVISQSGQYHTMRVKDGYVYLVSDFYTYYDSSVSNESDYIPQIQGSLLRAEDIYMPQGTTGSQHTVISAFALSDPTEKLQTKAIFGNAGMCYVSENNIYITEEYYGKSETENIQTSIRKIAYDKGTLDAVGQTKIDGVLNDSFSIDEYNGYLRIAATVIPSDYNNRIMPVPYVEEGGSDVIVEDEVAVDNASIETNALYVLDENLEMTGSIQNLAKEETIHSARFMGDIGYFVTFKQIDPLFSVDLSDPSNPKIIGELKIPGFSDYLHPYGDGKLLGIGLSVDEEGMTTEGVKLSMFDISDPANVKEMSTYVLENVLSTDAGYNYKAVFADAEKNLFGFMAYGDSIEYKMFTYDEAEGFKEVFSKDIVNYGNVRGLYIGETFYLVAGNTVESFTLNGFEKIDDLVL</sequence>
<dbReference type="Pfam" id="PF09826">
    <property type="entry name" value="Beta_propel"/>
    <property type="match status" value="1"/>
</dbReference>
<dbReference type="InterPro" id="IPR014441">
    <property type="entry name" value="UCP006425_b-propeller"/>
</dbReference>
<dbReference type="EMBL" id="RCYR01000026">
    <property type="protein sequence ID" value="RYS78283.1"/>
    <property type="molecule type" value="Genomic_DNA"/>
</dbReference>
<feature type="region of interest" description="Disordered" evidence="1">
    <location>
        <begin position="1"/>
        <end position="34"/>
    </location>
</feature>
<dbReference type="RefSeq" id="WP_004847888.1">
    <property type="nucleotide sequence ID" value="NZ_AP028249.1"/>
</dbReference>
<evidence type="ECO:0000256" key="1">
    <source>
        <dbReference type="SAM" id="MobiDB-lite"/>
    </source>
</evidence>
<keyword evidence="2" id="KW-0472">Membrane</keyword>
<organism evidence="3 5">
    <name type="scientific">[Ruminococcus] torques</name>
    <dbReference type="NCBI Taxonomy" id="33039"/>
    <lineage>
        <taxon>Bacteria</taxon>
        <taxon>Bacillati</taxon>
        <taxon>Bacillota</taxon>
        <taxon>Clostridia</taxon>
        <taxon>Lachnospirales</taxon>
        <taxon>Lachnospiraceae</taxon>
        <taxon>Mediterraneibacter</taxon>
    </lineage>
</organism>
<feature type="compositionally biased region" description="Basic and acidic residues" evidence="1">
    <location>
        <begin position="1"/>
        <end position="31"/>
    </location>
</feature>
<keyword evidence="2" id="KW-1133">Transmembrane helix</keyword>
<feature type="transmembrane region" description="Helical" evidence="2">
    <location>
        <begin position="57"/>
        <end position="77"/>
    </location>
</feature>
<evidence type="ECO:0000313" key="4">
    <source>
        <dbReference type="EMBL" id="RYS78283.1"/>
    </source>
</evidence>
<dbReference type="AlphaFoldDB" id="A0A174E0Q5"/>
<evidence type="ECO:0000313" key="5">
    <source>
        <dbReference type="Proteomes" id="UP000095787"/>
    </source>
</evidence>
<dbReference type="Proteomes" id="UP000095787">
    <property type="component" value="Unassembled WGS sequence"/>
</dbReference>
<proteinExistence type="predicted"/>